<dbReference type="NCBIfam" id="TIGR00120">
    <property type="entry name" value="ArgJ"/>
    <property type="match status" value="1"/>
</dbReference>
<dbReference type="GO" id="GO:0004042">
    <property type="term" value="F:L-glutamate N-acetyltransferase activity"/>
    <property type="evidence" value="ECO:0007669"/>
    <property type="project" value="UniProtKB-UniRule"/>
</dbReference>
<gene>
    <name evidence="10 11" type="primary">argJ</name>
    <name evidence="11" type="ORF">D3876_14980</name>
</gene>
<organism evidence="11 12">
    <name type="scientific">Sphingomonas cavernae</name>
    <dbReference type="NCBI Taxonomy" id="2320861"/>
    <lineage>
        <taxon>Bacteria</taxon>
        <taxon>Pseudomonadati</taxon>
        <taxon>Pseudomonadota</taxon>
        <taxon>Alphaproteobacteria</taxon>
        <taxon>Sphingomonadales</taxon>
        <taxon>Sphingomonadaceae</taxon>
        <taxon>Sphingomonas</taxon>
    </lineage>
</organism>
<keyword evidence="9 10" id="KW-0012">Acyltransferase</keyword>
<dbReference type="PANTHER" id="PTHR23100:SF0">
    <property type="entry name" value="ARGININE BIOSYNTHESIS BIFUNCTIONAL PROTEIN ARGJ, MITOCHONDRIAL"/>
    <property type="match status" value="1"/>
</dbReference>
<keyword evidence="4 10" id="KW-0963">Cytoplasm</keyword>
<evidence type="ECO:0000256" key="4">
    <source>
        <dbReference type="ARBA" id="ARBA00022490"/>
    </source>
</evidence>
<feature type="binding site" evidence="10">
    <location>
        <position position="281"/>
    </location>
    <ligand>
        <name>substrate</name>
    </ligand>
</feature>
<dbReference type="Pfam" id="PF01960">
    <property type="entry name" value="ArgJ"/>
    <property type="match status" value="1"/>
</dbReference>
<comment type="caution">
    <text evidence="11">The sequence shown here is derived from an EMBL/GenBank/DDBJ whole genome shotgun (WGS) entry which is preliminary data.</text>
</comment>
<feature type="binding site" evidence="10">
    <location>
        <position position="404"/>
    </location>
    <ligand>
        <name>substrate</name>
    </ligand>
</feature>
<dbReference type="EC" id="2.3.1.35" evidence="10"/>
<comment type="subunit">
    <text evidence="3 10">Heterotetramer of two alpha and two beta chains.</text>
</comment>
<feature type="binding site" evidence="10">
    <location>
        <position position="409"/>
    </location>
    <ligand>
        <name>substrate</name>
    </ligand>
</feature>
<keyword evidence="6 10" id="KW-0808">Transferase</keyword>
<dbReference type="EMBL" id="QYUM01000003">
    <property type="protein sequence ID" value="RJF91397.1"/>
    <property type="molecule type" value="Genomic_DNA"/>
</dbReference>
<feature type="active site" description="Nucleophile" evidence="10">
    <location>
        <position position="194"/>
    </location>
</feature>
<dbReference type="GO" id="GO:0006526">
    <property type="term" value="P:L-arginine biosynthetic process"/>
    <property type="evidence" value="ECO:0007669"/>
    <property type="project" value="UniProtKB-UniRule"/>
</dbReference>
<feature type="site" description="Involved in the stabilization of negative charge on the oxyanion by the formation of the oxyanion hole" evidence="10">
    <location>
        <position position="121"/>
    </location>
</feature>
<evidence type="ECO:0000256" key="3">
    <source>
        <dbReference type="ARBA" id="ARBA00011475"/>
    </source>
</evidence>
<keyword evidence="12" id="KW-1185">Reference proteome</keyword>
<dbReference type="RefSeq" id="WP_119763486.1">
    <property type="nucleotide sequence ID" value="NZ_QYUM01000003.1"/>
</dbReference>
<keyword evidence="8 10" id="KW-0511">Multifunctional enzyme</keyword>
<dbReference type="UniPathway" id="UPA00068">
    <property type="reaction ID" value="UER00106"/>
</dbReference>
<comment type="pathway">
    <text evidence="10">Amino-acid biosynthesis; L-arginine biosynthesis; N(2)-acetyl-L-ornithine from L-glutamate: step 1/4.</text>
</comment>
<evidence type="ECO:0000256" key="7">
    <source>
        <dbReference type="ARBA" id="ARBA00022813"/>
    </source>
</evidence>
<evidence type="ECO:0000256" key="10">
    <source>
        <dbReference type="HAMAP-Rule" id="MF_01106"/>
    </source>
</evidence>
<dbReference type="Gene3D" id="3.60.70.12">
    <property type="entry name" value="L-amino peptidase D-ALA esterase/amidase"/>
    <property type="match status" value="1"/>
</dbReference>
<dbReference type="SUPFAM" id="SSF56266">
    <property type="entry name" value="DmpA/ArgJ-like"/>
    <property type="match status" value="1"/>
</dbReference>
<comment type="subcellular location">
    <subcellularLocation>
        <location evidence="1 10">Cytoplasm</location>
    </subcellularLocation>
</comment>
<keyword evidence="10" id="KW-0028">Amino-acid biosynthesis</keyword>
<evidence type="ECO:0000256" key="5">
    <source>
        <dbReference type="ARBA" id="ARBA00022571"/>
    </source>
</evidence>
<evidence type="ECO:0000256" key="2">
    <source>
        <dbReference type="ARBA" id="ARBA00006774"/>
    </source>
</evidence>
<dbReference type="FunFam" id="3.10.20.340:FF:000003">
    <property type="entry name" value="Arginine biosynthesis bifunctional protein ArgJ"/>
    <property type="match status" value="1"/>
</dbReference>
<feature type="chain" id="PRO_5023558656" description="Arginine biosynthesis bifunctional protein ArgJ alpha chain" evidence="10">
    <location>
        <begin position="1"/>
        <end position="193"/>
    </location>
</feature>
<dbReference type="AlphaFoldDB" id="A0A418WN27"/>
<dbReference type="Proteomes" id="UP000286100">
    <property type="component" value="Unassembled WGS sequence"/>
</dbReference>
<dbReference type="GO" id="GO:0004358">
    <property type="term" value="F:L-glutamate N-acetyltransferase activity, acting on acetyl-L-ornithine as donor"/>
    <property type="evidence" value="ECO:0007669"/>
    <property type="project" value="UniProtKB-UniRule"/>
</dbReference>
<reference evidence="11 12" key="1">
    <citation type="submission" date="2018-09" db="EMBL/GenBank/DDBJ databases">
        <authorList>
            <person name="Zhu H."/>
        </authorList>
    </citation>
    <scope>NUCLEOTIDE SEQUENCE [LARGE SCALE GENOMIC DNA]</scope>
    <source>
        <strain evidence="11 12">K2R01-6</strain>
    </source>
</reference>
<feature type="site" description="Cleavage; by autolysis" evidence="10">
    <location>
        <begin position="193"/>
        <end position="194"/>
    </location>
</feature>
<evidence type="ECO:0000256" key="6">
    <source>
        <dbReference type="ARBA" id="ARBA00022679"/>
    </source>
</evidence>
<dbReference type="GO" id="GO:0006592">
    <property type="term" value="P:ornithine biosynthetic process"/>
    <property type="evidence" value="ECO:0007669"/>
    <property type="project" value="TreeGrafter"/>
</dbReference>
<evidence type="ECO:0000313" key="12">
    <source>
        <dbReference type="Proteomes" id="UP000286100"/>
    </source>
</evidence>
<evidence type="ECO:0000256" key="9">
    <source>
        <dbReference type="ARBA" id="ARBA00023315"/>
    </source>
</evidence>
<dbReference type="CDD" id="cd02152">
    <property type="entry name" value="OAT"/>
    <property type="match status" value="1"/>
</dbReference>
<evidence type="ECO:0000313" key="11">
    <source>
        <dbReference type="EMBL" id="RJF91397.1"/>
    </source>
</evidence>
<keyword evidence="5 10" id="KW-0055">Arginine biosynthesis</keyword>
<comment type="function">
    <text evidence="10">Catalyzes two activities which are involved in the cyclic version of arginine biosynthesis: the synthesis of N-acetylglutamate from glutamate and acetyl-CoA as the acetyl donor, and of ornithine by transacetylation between N(2)-acetylornithine and glutamate.</text>
</comment>
<name>A0A418WN27_9SPHN</name>
<keyword evidence="7 10" id="KW-0068">Autocatalytic cleavage</keyword>
<comment type="similarity">
    <text evidence="2 10">Belongs to the ArgJ family.</text>
</comment>
<protein>
    <recommendedName>
        <fullName evidence="10">Arginine biosynthesis bifunctional protein ArgJ</fullName>
    </recommendedName>
    <domain>
        <recommendedName>
            <fullName evidence="10">Glutamate N-acetyltransferase</fullName>
            <ecNumber evidence="10">2.3.1.35</ecNumber>
        </recommendedName>
        <alternativeName>
            <fullName evidence="10">Ornithine acetyltransferase</fullName>
            <shortName evidence="10">OATase</shortName>
        </alternativeName>
        <alternativeName>
            <fullName evidence="10">Ornithine transacetylase</fullName>
        </alternativeName>
    </domain>
    <domain>
        <recommendedName>
            <fullName evidence="10">Amino-acid acetyltransferase</fullName>
            <ecNumber evidence="10">2.3.1.1</ecNumber>
        </recommendedName>
        <alternativeName>
            <fullName evidence="10">N-acetylglutamate synthase</fullName>
            <shortName evidence="10">AGSase</shortName>
        </alternativeName>
    </domain>
    <component>
        <recommendedName>
            <fullName evidence="10">Arginine biosynthesis bifunctional protein ArgJ alpha chain</fullName>
        </recommendedName>
    </component>
    <component>
        <recommendedName>
            <fullName evidence="10">Arginine biosynthesis bifunctional protein ArgJ beta chain</fullName>
        </recommendedName>
    </component>
</protein>
<feature type="binding site" evidence="10">
    <location>
        <position position="183"/>
    </location>
    <ligand>
        <name>substrate</name>
    </ligand>
</feature>
<feature type="binding site" evidence="10">
    <location>
        <position position="194"/>
    </location>
    <ligand>
        <name>substrate</name>
    </ligand>
</feature>
<sequence length="409" mass="42267">MTIARSPLAPQGFPDLPAIQGVAPRVARARYKTWDRCDLTFIELTPGTAVAGVTTQSKCPSPEVEWCRAALALGQARALVVNAGNSNAFTGNRGRAAVEAIAARVAGHLGCQPSDVFVASTGVIGVPLPIDKAEAGLDAAFAAPACDWEDAAATIMTTDTFPKAVLTRAVIGEKTVNLVGIVKGSGMIAPDMATMLGFIFTDAAIEPAFLQKTLSAANRTSFSCITVDSDTSTSDTVLAFATGHAGNAPLASFDDAGADAFQAALGDMCLQLAHLVVRDGEGASKFIEIQVEGAVSDESAHRIALSVANSPLVKTAIAGEDANWGRVVMAVGKAGEPAERDRLAIRFGPTQVARGGLAVDGYDEAPVTAHLKGQEIEVGVDLGLGSGRATVWTCDLTHGYISINADYRS</sequence>
<dbReference type="EC" id="2.3.1.1" evidence="10"/>
<comment type="catalytic activity">
    <reaction evidence="10">
        <text>L-glutamate + acetyl-CoA = N-acetyl-L-glutamate + CoA + H(+)</text>
        <dbReference type="Rhea" id="RHEA:24292"/>
        <dbReference type="ChEBI" id="CHEBI:15378"/>
        <dbReference type="ChEBI" id="CHEBI:29985"/>
        <dbReference type="ChEBI" id="CHEBI:44337"/>
        <dbReference type="ChEBI" id="CHEBI:57287"/>
        <dbReference type="ChEBI" id="CHEBI:57288"/>
        <dbReference type="EC" id="2.3.1.1"/>
    </reaction>
</comment>
<feature type="chain" id="PRO_5023558655" description="Arginine biosynthesis bifunctional protein ArgJ beta chain" evidence="10">
    <location>
        <begin position="194"/>
        <end position="409"/>
    </location>
</feature>
<dbReference type="NCBIfam" id="NF003802">
    <property type="entry name" value="PRK05388.1"/>
    <property type="match status" value="1"/>
</dbReference>
<dbReference type="GO" id="GO:0005737">
    <property type="term" value="C:cytoplasm"/>
    <property type="evidence" value="ECO:0007669"/>
    <property type="project" value="UniProtKB-SubCell"/>
</dbReference>
<evidence type="ECO:0000256" key="1">
    <source>
        <dbReference type="ARBA" id="ARBA00004496"/>
    </source>
</evidence>
<dbReference type="InterPro" id="IPR002813">
    <property type="entry name" value="Arg_biosynth_ArgJ"/>
</dbReference>
<feature type="binding site" evidence="10">
    <location>
        <position position="157"/>
    </location>
    <ligand>
        <name>substrate</name>
    </ligand>
</feature>
<dbReference type="HAMAP" id="MF_01106">
    <property type="entry name" value="ArgJ"/>
    <property type="match status" value="1"/>
</dbReference>
<dbReference type="InterPro" id="IPR042195">
    <property type="entry name" value="ArgJ_beta_C"/>
</dbReference>
<proteinExistence type="inferred from homology"/>
<dbReference type="Gene3D" id="3.10.20.340">
    <property type="entry name" value="ArgJ beta chain, C-terminal domain"/>
    <property type="match status" value="1"/>
</dbReference>
<accession>A0A418WN27</accession>
<feature type="site" description="Involved in the stabilization of negative charge on the oxyanion by the formation of the oxyanion hole" evidence="10">
    <location>
        <position position="122"/>
    </location>
</feature>
<dbReference type="PANTHER" id="PTHR23100">
    <property type="entry name" value="ARGININE BIOSYNTHESIS BIFUNCTIONAL PROTEIN ARGJ"/>
    <property type="match status" value="1"/>
</dbReference>
<comment type="pathway">
    <text evidence="10">Amino-acid biosynthesis; L-arginine biosynthesis; L-ornithine and N-acetyl-L-glutamate from L-glutamate and N(2)-acetyl-L-ornithine (cyclic): step 1/1.</text>
</comment>
<comment type="catalytic activity">
    <reaction evidence="10">
        <text>N(2)-acetyl-L-ornithine + L-glutamate = N-acetyl-L-glutamate + L-ornithine</text>
        <dbReference type="Rhea" id="RHEA:15349"/>
        <dbReference type="ChEBI" id="CHEBI:29985"/>
        <dbReference type="ChEBI" id="CHEBI:44337"/>
        <dbReference type="ChEBI" id="CHEBI:46911"/>
        <dbReference type="ChEBI" id="CHEBI:57805"/>
        <dbReference type="EC" id="2.3.1.35"/>
    </reaction>
</comment>
<dbReference type="InterPro" id="IPR016117">
    <property type="entry name" value="ArgJ-like_dom_sf"/>
</dbReference>
<dbReference type="OrthoDB" id="9804242at2"/>
<evidence type="ECO:0000256" key="8">
    <source>
        <dbReference type="ARBA" id="ARBA00023268"/>
    </source>
</evidence>